<reference evidence="7 8" key="1">
    <citation type="submission" date="2016-11" db="EMBL/GenBank/DDBJ databases">
        <authorList>
            <person name="Jaros S."/>
            <person name="Januszkiewicz K."/>
            <person name="Wedrychowicz H."/>
        </authorList>
    </citation>
    <scope>NUCLEOTIDE SEQUENCE [LARGE SCALE GENOMIC DNA]</scope>
    <source>
        <strain evidence="7 8">DSM 27406</strain>
    </source>
</reference>
<feature type="signal peptide" evidence="5">
    <location>
        <begin position="1"/>
        <end position="23"/>
    </location>
</feature>
<evidence type="ECO:0000313" key="8">
    <source>
        <dbReference type="Proteomes" id="UP000184420"/>
    </source>
</evidence>
<dbReference type="STRING" id="1419482.SAMN05444266_105526"/>
<dbReference type="GO" id="GO:0016853">
    <property type="term" value="F:isomerase activity"/>
    <property type="evidence" value="ECO:0007669"/>
    <property type="project" value="UniProtKB-KW"/>
</dbReference>
<evidence type="ECO:0000259" key="6">
    <source>
        <dbReference type="PROSITE" id="PS51352"/>
    </source>
</evidence>
<evidence type="ECO:0000256" key="2">
    <source>
        <dbReference type="ARBA" id="ARBA00022748"/>
    </source>
</evidence>
<dbReference type="InterPro" id="IPR013740">
    <property type="entry name" value="Redoxin"/>
</dbReference>
<name>A0A1M7EP88_9BACT</name>
<keyword evidence="3" id="KW-1015">Disulfide bond</keyword>
<sequence>MRKSTVCRLLPVALCMSVSVARAAAGPGPVPSLTIIQGTTSNEKATKISLMAVEEGMTKEIATSAVSADHSFAFAVQKPAEGFYYLTTNPKDDGARIYLKSGDQLNLQLDGNSFVQKTGSVENKTLQAWNTVVAPVTGPGLKIDSTTFHSFFPALEATLPKAEAFKKTFTSSNKTFSNLMKVAMEADVEYSAMRFLLTPRREHPKKEQYPAFYKTIVKDQKFCDANAMALGNIGDYVRMYTTFSMVVMGDKPATRPTANEMLAKNLNAICNDHIKALFLTNSLGGYKTFEALVEAMAPYQKYLVTDLEKKRYLDYEKSVRKFSAGEAGYNFSGEDTNGKQVAFNDLKGKVVVVDVWATWCGPCKAELPYLQKLEEEMEGKNVTFVGCSVDEAKDKEKWKQFVKDKDMKGVQIFVNGWSEVTKFYGINGIPRFMVFDQQGKIVNIDAPRPSTPELKALIEKILAKG</sequence>
<dbReference type="Pfam" id="PF08534">
    <property type="entry name" value="Redoxin"/>
    <property type="match status" value="1"/>
</dbReference>
<gene>
    <name evidence="7" type="ORF">SAMN05444266_105526</name>
</gene>
<dbReference type="SUPFAM" id="SSF52833">
    <property type="entry name" value="Thioredoxin-like"/>
    <property type="match status" value="1"/>
</dbReference>
<keyword evidence="5" id="KW-0732">Signal</keyword>
<keyword evidence="2" id="KW-0201">Cytochrome c-type biogenesis</keyword>
<dbReference type="AlphaFoldDB" id="A0A1M7EP88"/>
<evidence type="ECO:0000256" key="3">
    <source>
        <dbReference type="ARBA" id="ARBA00023157"/>
    </source>
</evidence>
<dbReference type="PANTHER" id="PTHR42852">
    <property type="entry name" value="THIOL:DISULFIDE INTERCHANGE PROTEIN DSBE"/>
    <property type="match status" value="1"/>
</dbReference>
<keyword evidence="8" id="KW-1185">Reference proteome</keyword>
<dbReference type="Proteomes" id="UP000184420">
    <property type="component" value="Unassembled WGS sequence"/>
</dbReference>
<evidence type="ECO:0000256" key="1">
    <source>
        <dbReference type="ARBA" id="ARBA00004196"/>
    </source>
</evidence>
<dbReference type="RefSeq" id="WP_073082716.1">
    <property type="nucleotide sequence ID" value="NZ_FRBL01000005.1"/>
</dbReference>
<proteinExistence type="predicted"/>
<keyword evidence="4" id="KW-0676">Redox-active center</keyword>
<dbReference type="OrthoDB" id="1095575at2"/>
<dbReference type="InterPro" id="IPR013766">
    <property type="entry name" value="Thioredoxin_domain"/>
</dbReference>
<dbReference type="InterPro" id="IPR050553">
    <property type="entry name" value="Thioredoxin_ResA/DsbE_sf"/>
</dbReference>
<dbReference type="PANTHER" id="PTHR42852:SF6">
    <property type="entry name" value="THIOL:DISULFIDE INTERCHANGE PROTEIN DSBE"/>
    <property type="match status" value="1"/>
</dbReference>
<feature type="domain" description="Thioredoxin" evidence="6">
    <location>
        <begin position="322"/>
        <end position="463"/>
    </location>
</feature>
<protein>
    <submittedName>
        <fullName evidence="7">Thiol-disulfide isomerase or thioredoxin</fullName>
    </submittedName>
</protein>
<dbReference type="PROSITE" id="PS00194">
    <property type="entry name" value="THIOREDOXIN_1"/>
    <property type="match status" value="1"/>
</dbReference>
<dbReference type="GO" id="GO:0017004">
    <property type="term" value="P:cytochrome complex assembly"/>
    <property type="evidence" value="ECO:0007669"/>
    <property type="project" value="UniProtKB-KW"/>
</dbReference>
<dbReference type="InterPro" id="IPR017937">
    <property type="entry name" value="Thioredoxin_CS"/>
</dbReference>
<dbReference type="Gene3D" id="3.40.30.10">
    <property type="entry name" value="Glutaredoxin"/>
    <property type="match status" value="1"/>
</dbReference>
<evidence type="ECO:0000313" key="7">
    <source>
        <dbReference type="EMBL" id="SHL93520.1"/>
    </source>
</evidence>
<evidence type="ECO:0000256" key="5">
    <source>
        <dbReference type="SAM" id="SignalP"/>
    </source>
</evidence>
<dbReference type="EMBL" id="FRBL01000005">
    <property type="protein sequence ID" value="SHL93520.1"/>
    <property type="molecule type" value="Genomic_DNA"/>
</dbReference>
<dbReference type="CDD" id="cd02966">
    <property type="entry name" value="TlpA_like_family"/>
    <property type="match status" value="1"/>
</dbReference>
<accession>A0A1M7EP88</accession>
<comment type="subcellular location">
    <subcellularLocation>
        <location evidence="1">Cell envelope</location>
    </subcellularLocation>
</comment>
<organism evidence="7 8">
    <name type="scientific">Chitinophaga jiangningensis</name>
    <dbReference type="NCBI Taxonomy" id="1419482"/>
    <lineage>
        <taxon>Bacteria</taxon>
        <taxon>Pseudomonadati</taxon>
        <taxon>Bacteroidota</taxon>
        <taxon>Chitinophagia</taxon>
        <taxon>Chitinophagales</taxon>
        <taxon>Chitinophagaceae</taxon>
        <taxon>Chitinophaga</taxon>
    </lineage>
</organism>
<evidence type="ECO:0000256" key="4">
    <source>
        <dbReference type="ARBA" id="ARBA00023284"/>
    </source>
</evidence>
<dbReference type="InterPro" id="IPR036249">
    <property type="entry name" value="Thioredoxin-like_sf"/>
</dbReference>
<feature type="chain" id="PRO_5012500534" evidence="5">
    <location>
        <begin position="24"/>
        <end position="465"/>
    </location>
</feature>
<dbReference type="PROSITE" id="PS51352">
    <property type="entry name" value="THIOREDOXIN_2"/>
    <property type="match status" value="1"/>
</dbReference>
<dbReference type="GO" id="GO:0016491">
    <property type="term" value="F:oxidoreductase activity"/>
    <property type="evidence" value="ECO:0007669"/>
    <property type="project" value="InterPro"/>
</dbReference>
<dbReference type="GO" id="GO:0030313">
    <property type="term" value="C:cell envelope"/>
    <property type="evidence" value="ECO:0007669"/>
    <property type="project" value="UniProtKB-SubCell"/>
</dbReference>
<keyword evidence="7" id="KW-0413">Isomerase</keyword>